<feature type="compositionally biased region" description="Basic and acidic residues" evidence="8">
    <location>
        <begin position="352"/>
        <end position="366"/>
    </location>
</feature>
<dbReference type="PROSITE" id="PS52029">
    <property type="entry name" value="LD_TPASE"/>
    <property type="match status" value="1"/>
</dbReference>
<keyword evidence="6 7" id="KW-0961">Cell wall biogenesis/degradation</keyword>
<comment type="pathway">
    <text evidence="1 7">Cell wall biogenesis; peptidoglycan biosynthesis.</text>
</comment>
<feature type="active site" description="Proton donor/acceptor" evidence="7">
    <location>
        <position position="142"/>
    </location>
</feature>
<reference evidence="11" key="1">
    <citation type="submission" date="2020-02" db="EMBL/GenBank/DDBJ databases">
        <authorList>
            <person name="Meier V. D."/>
        </authorList>
    </citation>
    <scope>NUCLEOTIDE SEQUENCE</scope>
    <source>
        <strain evidence="11">AVDCRST_MAG90</strain>
    </source>
</reference>
<dbReference type="GO" id="GO:0008360">
    <property type="term" value="P:regulation of cell shape"/>
    <property type="evidence" value="ECO:0007669"/>
    <property type="project" value="UniProtKB-UniRule"/>
</dbReference>
<dbReference type="InterPro" id="IPR005490">
    <property type="entry name" value="LD_TPept_cat_dom"/>
</dbReference>
<feature type="signal peptide" evidence="9">
    <location>
        <begin position="1"/>
        <end position="23"/>
    </location>
</feature>
<dbReference type="PROSITE" id="PS51257">
    <property type="entry name" value="PROKAR_LIPOPROTEIN"/>
    <property type="match status" value="1"/>
</dbReference>
<feature type="region of interest" description="Disordered" evidence="8">
    <location>
        <begin position="323"/>
        <end position="433"/>
    </location>
</feature>
<keyword evidence="4 7" id="KW-0133">Cell shape</keyword>
<dbReference type="GO" id="GO:0016740">
    <property type="term" value="F:transferase activity"/>
    <property type="evidence" value="ECO:0007669"/>
    <property type="project" value="UniProtKB-KW"/>
</dbReference>
<dbReference type="GO" id="GO:0071555">
    <property type="term" value="P:cell wall organization"/>
    <property type="evidence" value="ECO:0007669"/>
    <property type="project" value="UniProtKB-UniRule"/>
</dbReference>
<dbReference type="Pfam" id="PF03734">
    <property type="entry name" value="YkuD"/>
    <property type="match status" value="1"/>
</dbReference>
<accession>A0A6J4KSA8</accession>
<feature type="non-terminal residue" evidence="11">
    <location>
        <position position="433"/>
    </location>
</feature>
<organism evidence="11">
    <name type="scientific">uncultured Microvirga sp</name>
    <dbReference type="NCBI Taxonomy" id="412392"/>
    <lineage>
        <taxon>Bacteria</taxon>
        <taxon>Pseudomonadati</taxon>
        <taxon>Pseudomonadota</taxon>
        <taxon>Alphaproteobacteria</taxon>
        <taxon>Hyphomicrobiales</taxon>
        <taxon>Methylobacteriaceae</taxon>
        <taxon>Microvirga</taxon>
        <taxon>environmental samples</taxon>
    </lineage>
</organism>
<sequence>MVKRSLVLAGVLLGLTACQGEYASTKHLAPIPPATMALMSKKGLSKSDPILIRSYKKESELEVWKRGSDGQYAHLKTYPICRWSGQLGPKVREGDRQAPEGFYNINPAQMNPNSSFYLSFDTGYPNAYDRSHGRTGSHLMVHGSCSSRGCFAMTDEAIAEVFAIGREAFSGGQRNFQFQSYPFRMTAENLAKHRADPHIAFWKNLKEGSDLFEVAKDEPRVSVAGGRYVFEAPGGDPDVAGAVAEKRSSDERKIAELVEKGTPAIKLVYDDGGQHTSFRQTMVATAGGESDGNFPILNSRPGKNLGDVSRPEALAMGPREVVIDGPAAKPKPEKASTMLAQAATAKAAASKAAERPKGGREPEPKTSEPATTVAQAEPKPVSASPGIGNEAKSVYNRMFGGSGTPAADPSRAETAQAEPAAPSAAAAPRRPPP</sequence>
<feature type="compositionally biased region" description="Low complexity" evidence="8">
    <location>
        <begin position="335"/>
        <end position="351"/>
    </location>
</feature>
<evidence type="ECO:0000313" key="11">
    <source>
        <dbReference type="EMBL" id="CAA9314130.1"/>
    </source>
</evidence>
<dbReference type="PANTHER" id="PTHR36699:SF1">
    <property type="entry name" value="L,D-TRANSPEPTIDASE YAFK-RELATED"/>
    <property type="match status" value="1"/>
</dbReference>
<gene>
    <name evidence="11" type="ORF">AVDCRST_MAG90-639</name>
</gene>
<dbReference type="PANTHER" id="PTHR36699">
    <property type="entry name" value="LD-TRANSPEPTIDASE"/>
    <property type="match status" value="1"/>
</dbReference>
<evidence type="ECO:0000256" key="9">
    <source>
        <dbReference type="SAM" id="SignalP"/>
    </source>
</evidence>
<evidence type="ECO:0000256" key="5">
    <source>
        <dbReference type="ARBA" id="ARBA00022984"/>
    </source>
</evidence>
<keyword evidence="5 7" id="KW-0573">Peptidoglycan synthesis</keyword>
<dbReference type="EMBL" id="CADCUC010000123">
    <property type="protein sequence ID" value="CAA9314130.1"/>
    <property type="molecule type" value="Genomic_DNA"/>
</dbReference>
<keyword evidence="9" id="KW-0732">Signal</keyword>
<comment type="similarity">
    <text evidence="2">Belongs to the YkuD family.</text>
</comment>
<dbReference type="SUPFAM" id="SSF141523">
    <property type="entry name" value="L,D-transpeptidase catalytic domain-like"/>
    <property type="match status" value="1"/>
</dbReference>
<evidence type="ECO:0000259" key="10">
    <source>
        <dbReference type="PROSITE" id="PS52029"/>
    </source>
</evidence>
<dbReference type="UniPathway" id="UPA00219"/>
<proteinExistence type="inferred from homology"/>
<dbReference type="InterPro" id="IPR038063">
    <property type="entry name" value="Transpep_catalytic_dom"/>
</dbReference>
<protein>
    <submittedName>
        <fullName evidence="11">Probable exported protein STY0357</fullName>
    </submittedName>
</protein>
<name>A0A6J4KSA8_9HYPH</name>
<dbReference type="AlphaFoldDB" id="A0A6J4KSA8"/>
<keyword evidence="3" id="KW-0808">Transferase</keyword>
<evidence type="ECO:0000256" key="7">
    <source>
        <dbReference type="PROSITE-ProRule" id="PRU01373"/>
    </source>
</evidence>
<feature type="compositionally biased region" description="Low complexity" evidence="8">
    <location>
        <begin position="412"/>
        <end position="433"/>
    </location>
</feature>
<feature type="chain" id="PRO_5027004437" evidence="9">
    <location>
        <begin position="24"/>
        <end position="433"/>
    </location>
</feature>
<evidence type="ECO:0000256" key="3">
    <source>
        <dbReference type="ARBA" id="ARBA00022679"/>
    </source>
</evidence>
<evidence type="ECO:0000256" key="6">
    <source>
        <dbReference type="ARBA" id="ARBA00023316"/>
    </source>
</evidence>
<evidence type="ECO:0000256" key="1">
    <source>
        <dbReference type="ARBA" id="ARBA00004752"/>
    </source>
</evidence>
<feature type="active site" description="Nucleophile" evidence="7">
    <location>
        <position position="150"/>
    </location>
</feature>
<evidence type="ECO:0000256" key="2">
    <source>
        <dbReference type="ARBA" id="ARBA00005992"/>
    </source>
</evidence>
<dbReference type="GO" id="GO:0009252">
    <property type="term" value="P:peptidoglycan biosynthetic process"/>
    <property type="evidence" value="ECO:0007669"/>
    <property type="project" value="UniProtKB-UniPathway"/>
</dbReference>
<evidence type="ECO:0000256" key="8">
    <source>
        <dbReference type="SAM" id="MobiDB-lite"/>
    </source>
</evidence>
<dbReference type="GO" id="GO:0004180">
    <property type="term" value="F:carboxypeptidase activity"/>
    <property type="evidence" value="ECO:0007669"/>
    <property type="project" value="UniProtKB-ARBA"/>
</dbReference>
<feature type="domain" description="L,D-TPase catalytic" evidence="10">
    <location>
        <begin position="50"/>
        <end position="177"/>
    </location>
</feature>
<evidence type="ECO:0000256" key="4">
    <source>
        <dbReference type="ARBA" id="ARBA00022960"/>
    </source>
</evidence>